<dbReference type="Proteomes" id="UP000237061">
    <property type="component" value="Unassembled WGS sequence"/>
</dbReference>
<dbReference type="EMBL" id="PPXC01000013">
    <property type="protein sequence ID" value="POH72530.1"/>
    <property type="molecule type" value="Genomic_DNA"/>
</dbReference>
<dbReference type="Gene3D" id="3.30.450.380">
    <property type="match status" value="1"/>
</dbReference>
<protein>
    <recommendedName>
        <fullName evidence="2">Bacterial type II secretion system protein E domain-containing protein</fullName>
    </recommendedName>
</protein>
<evidence type="ECO:0000313" key="3">
    <source>
        <dbReference type="EMBL" id="POH72530.1"/>
    </source>
</evidence>
<sequence length="525" mass="58151">MSTTDDEYTSNVDLSSLPFFRQTPAIEESSARPKGTFAIPAGATAHLAGGDSMSGALRISDDDINQLVADIETAAETQNLPVVGDEPFWAATAMLRSKAVDRQVNSLDGRHGLSDEDKEEMGRQHIIDVVNEHVDEQLRSAGQREIWSSEYRGQVVKAVFDQMFRLGRYQALIEDPDVENIHIHGFDQVFAEYSDGSMVRKPAIASSDEQLMEDLQFFANRNGEEARSFSSAHPDLDMDLLGYVRLAAIARPIAERPSAVLRIHRYINISLEQLTKFGTLTADQAHFLEIGVKARKTFVICGEGGDGKTTLMRAMAGKIGPMEQIVTIEKERELHLKKLHGRVVPPFSLQYRPGTGERDAQGNSPGEYTLEQCMEKALRLNSQRIMVGEVRGPEIVSMIHAMQTGAGTMSTTHADGPDDCIDRLAGLGIERYGKSYMVEQLGRHIDFVVQMGKIIDHNGATQRKVTHISEVMAAEGERGVTTQDIFLLSPGENQARFIRLPTRERLLHDLQRAGLDHGRFQGGVQ</sequence>
<dbReference type="InterPro" id="IPR001482">
    <property type="entry name" value="T2SS/T4SS_dom"/>
</dbReference>
<proteinExistence type="inferred from homology"/>
<keyword evidence="4" id="KW-1185">Reference proteome</keyword>
<comment type="similarity">
    <text evidence="1">Belongs to the GSP E family.</text>
</comment>
<dbReference type="GO" id="GO:0016887">
    <property type="term" value="F:ATP hydrolysis activity"/>
    <property type="evidence" value="ECO:0007669"/>
    <property type="project" value="InterPro"/>
</dbReference>
<gene>
    <name evidence="3" type="ORF">CVS27_15530</name>
</gene>
<dbReference type="Pfam" id="PF00437">
    <property type="entry name" value="T2SSE"/>
    <property type="match status" value="1"/>
</dbReference>
<name>A0A2S3ZTI8_ARTGL</name>
<evidence type="ECO:0000313" key="4">
    <source>
        <dbReference type="Proteomes" id="UP000237061"/>
    </source>
</evidence>
<dbReference type="InterPro" id="IPR027417">
    <property type="entry name" value="P-loop_NTPase"/>
</dbReference>
<dbReference type="SUPFAM" id="SSF52540">
    <property type="entry name" value="P-loop containing nucleoside triphosphate hydrolases"/>
    <property type="match status" value="1"/>
</dbReference>
<organism evidence="3 4">
    <name type="scientific">Arthrobacter glacialis</name>
    <dbReference type="NCBI Taxonomy" id="1664"/>
    <lineage>
        <taxon>Bacteria</taxon>
        <taxon>Bacillati</taxon>
        <taxon>Actinomycetota</taxon>
        <taxon>Actinomycetes</taxon>
        <taxon>Micrococcales</taxon>
        <taxon>Micrococcaceae</taxon>
        <taxon>Arthrobacter</taxon>
    </lineage>
</organism>
<dbReference type="CDD" id="cd01130">
    <property type="entry name" value="VirB11-like_ATPase"/>
    <property type="match status" value="1"/>
</dbReference>
<dbReference type="PANTHER" id="PTHR30486">
    <property type="entry name" value="TWITCHING MOTILITY PROTEIN PILT"/>
    <property type="match status" value="1"/>
</dbReference>
<feature type="domain" description="Bacterial type II secretion system protein E" evidence="2">
    <location>
        <begin position="207"/>
        <end position="449"/>
    </location>
</feature>
<dbReference type="AlphaFoldDB" id="A0A2S3ZTI8"/>
<dbReference type="Gene3D" id="3.40.50.300">
    <property type="entry name" value="P-loop containing nucleotide triphosphate hydrolases"/>
    <property type="match status" value="1"/>
</dbReference>
<evidence type="ECO:0000256" key="1">
    <source>
        <dbReference type="ARBA" id="ARBA00006611"/>
    </source>
</evidence>
<dbReference type="RefSeq" id="WP_103466753.1">
    <property type="nucleotide sequence ID" value="NZ_PPXC01000013.1"/>
</dbReference>
<evidence type="ECO:0000259" key="2">
    <source>
        <dbReference type="Pfam" id="PF00437"/>
    </source>
</evidence>
<dbReference type="PANTHER" id="PTHR30486:SF6">
    <property type="entry name" value="TYPE IV PILUS RETRACTATION ATPASE PILT"/>
    <property type="match status" value="1"/>
</dbReference>
<comment type="caution">
    <text evidence="3">The sequence shown here is derived from an EMBL/GenBank/DDBJ whole genome shotgun (WGS) entry which is preliminary data.</text>
</comment>
<reference evidence="3 4" key="1">
    <citation type="submission" date="2018-01" db="EMBL/GenBank/DDBJ databases">
        <title>Arthrobacter sp. nov., from glaciers in China.</title>
        <authorList>
            <person name="Liu Q."/>
            <person name="Xin Y.-H."/>
        </authorList>
    </citation>
    <scope>NUCLEOTIDE SEQUENCE [LARGE SCALE GENOMIC DNA]</scope>
    <source>
        <strain evidence="3 4">HLT2-12-2</strain>
    </source>
</reference>
<dbReference type="InterPro" id="IPR050921">
    <property type="entry name" value="T4SS_GSP_E_ATPase"/>
</dbReference>
<accession>A0A2S3ZTI8</accession>